<protein>
    <submittedName>
        <fullName evidence="2">Uncharacterized protein</fullName>
    </submittedName>
</protein>
<accession>A0A8T3AK21</accession>
<evidence type="ECO:0000313" key="2">
    <source>
        <dbReference type="EMBL" id="KAI0496374.1"/>
    </source>
</evidence>
<dbReference type="Proteomes" id="UP000829196">
    <property type="component" value="Unassembled WGS sequence"/>
</dbReference>
<gene>
    <name evidence="2" type="ORF">KFK09_022690</name>
</gene>
<evidence type="ECO:0000313" key="3">
    <source>
        <dbReference type="Proteomes" id="UP000829196"/>
    </source>
</evidence>
<feature type="region of interest" description="Disordered" evidence="1">
    <location>
        <begin position="1"/>
        <end position="26"/>
    </location>
</feature>
<proteinExistence type="predicted"/>
<name>A0A8T3AK21_DENNO</name>
<dbReference type="EMBL" id="JAGYWB010000016">
    <property type="protein sequence ID" value="KAI0496374.1"/>
    <property type="molecule type" value="Genomic_DNA"/>
</dbReference>
<organism evidence="2 3">
    <name type="scientific">Dendrobium nobile</name>
    <name type="common">Orchid</name>
    <dbReference type="NCBI Taxonomy" id="94219"/>
    <lineage>
        <taxon>Eukaryota</taxon>
        <taxon>Viridiplantae</taxon>
        <taxon>Streptophyta</taxon>
        <taxon>Embryophyta</taxon>
        <taxon>Tracheophyta</taxon>
        <taxon>Spermatophyta</taxon>
        <taxon>Magnoliopsida</taxon>
        <taxon>Liliopsida</taxon>
        <taxon>Asparagales</taxon>
        <taxon>Orchidaceae</taxon>
        <taxon>Epidendroideae</taxon>
        <taxon>Malaxideae</taxon>
        <taxon>Dendrobiinae</taxon>
        <taxon>Dendrobium</taxon>
    </lineage>
</organism>
<dbReference type="AlphaFoldDB" id="A0A8T3AK21"/>
<evidence type="ECO:0000256" key="1">
    <source>
        <dbReference type="SAM" id="MobiDB-lite"/>
    </source>
</evidence>
<feature type="compositionally biased region" description="Basic and acidic residues" evidence="1">
    <location>
        <begin position="7"/>
        <end position="16"/>
    </location>
</feature>
<reference evidence="2" key="1">
    <citation type="journal article" date="2022" name="Front. Genet.">
        <title>Chromosome-Scale Assembly of the Dendrobium nobile Genome Provides Insights Into the Molecular Mechanism of the Biosynthesis of the Medicinal Active Ingredient of Dendrobium.</title>
        <authorList>
            <person name="Xu Q."/>
            <person name="Niu S.-C."/>
            <person name="Li K.-L."/>
            <person name="Zheng P.-J."/>
            <person name="Zhang X.-J."/>
            <person name="Jia Y."/>
            <person name="Liu Y."/>
            <person name="Niu Y.-X."/>
            <person name="Yu L.-H."/>
            <person name="Chen D.-F."/>
            <person name="Zhang G.-Q."/>
        </authorList>
    </citation>
    <scope>NUCLEOTIDE SEQUENCE</scope>
    <source>
        <tissue evidence="2">Leaf</tissue>
    </source>
</reference>
<keyword evidence="3" id="KW-1185">Reference proteome</keyword>
<comment type="caution">
    <text evidence="2">The sequence shown here is derived from an EMBL/GenBank/DDBJ whole genome shotgun (WGS) entry which is preliminary data.</text>
</comment>
<sequence>MLTIQHEVQREGKHLPGESSLSFEDSSCDDLKIQREKKHPFGEKFFSFGKLDQTNPRS</sequence>